<evidence type="ECO:0000256" key="3">
    <source>
        <dbReference type="ARBA" id="ARBA00012438"/>
    </source>
</evidence>
<dbReference type="Proteomes" id="UP000199371">
    <property type="component" value="Unassembled WGS sequence"/>
</dbReference>
<dbReference type="InterPro" id="IPR003594">
    <property type="entry name" value="HATPase_dom"/>
</dbReference>
<evidence type="ECO:0000256" key="9">
    <source>
        <dbReference type="ARBA" id="ARBA00022777"/>
    </source>
</evidence>
<evidence type="ECO:0000313" key="16">
    <source>
        <dbReference type="EMBL" id="SEH88364.1"/>
    </source>
</evidence>
<evidence type="ECO:0000256" key="1">
    <source>
        <dbReference type="ARBA" id="ARBA00000085"/>
    </source>
</evidence>
<evidence type="ECO:0000256" key="10">
    <source>
        <dbReference type="ARBA" id="ARBA00022840"/>
    </source>
</evidence>
<organism evidence="16 17">
    <name type="scientific">Rheinheimera pacifica</name>
    <dbReference type="NCBI Taxonomy" id="173990"/>
    <lineage>
        <taxon>Bacteria</taxon>
        <taxon>Pseudomonadati</taxon>
        <taxon>Pseudomonadota</taxon>
        <taxon>Gammaproteobacteria</taxon>
        <taxon>Chromatiales</taxon>
        <taxon>Chromatiaceae</taxon>
        <taxon>Rheinheimera</taxon>
    </lineage>
</organism>
<dbReference type="EMBL" id="FNXF01000006">
    <property type="protein sequence ID" value="SEH88364.1"/>
    <property type="molecule type" value="Genomic_DNA"/>
</dbReference>
<name>A0A1H6LQA0_9GAMM</name>
<dbReference type="Pfam" id="PF00512">
    <property type="entry name" value="HisKA"/>
    <property type="match status" value="1"/>
</dbReference>
<evidence type="ECO:0000256" key="6">
    <source>
        <dbReference type="ARBA" id="ARBA00022679"/>
    </source>
</evidence>
<protein>
    <recommendedName>
        <fullName evidence="3">histidine kinase</fullName>
        <ecNumber evidence="3">2.7.13.3</ecNumber>
    </recommendedName>
</protein>
<dbReference type="EC" id="2.7.13.3" evidence="3"/>
<dbReference type="SMART" id="SM00388">
    <property type="entry name" value="HisKA"/>
    <property type="match status" value="1"/>
</dbReference>
<feature type="transmembrane region" description="Helical" evidence="14">
    <location>
        <begin position="291"/>
        <end position="312"/>
    </location>
</feature>
<dbReference type="InterPro" id="IPR036890">
    <property type="entry name" value="HATPase_C_sf"/>
</dbReference>
<evidence type="ECO:0000259" key="15">
    <source>
        <dbReference type="PROSITE" id="PS50109"/>
    </source>
</evidence>
<dbReference type="InterPro" id="IPR029151">
    <property type="entry name" value="Sensor-like_sf"/>
</dbReference>
<sequence>MRPLYRHPVSVLLAFSILAVLSYQLILQQLLRHNQQIALQHGYEFNQYLNQQIQRFSTLTDTLAKRPELRGLLSAPQPEPQQKLDVSILLSDFNLASGSASVYLMDNTGLVLSSSNYDQPVHFVGYNFGFRPYFIETLAQQRSYIDYGLGWISNERGIYFAATVTDTQLTQPGVLVLKLNMDQIEQAYQAIAGQSKLIFMLVDQQKTVLASNHKPWHLSHFGTEDVKLPTHPGRVLTALKVRQQHNLWQLLAEPHSKPAQFTEYAVAAKDNLQLPWQLLMLQPAAPLRLQALQLTVSIGLLFAVLVLLGIYLRNRRLQQRQQARIFARLEQAVAERTQSLQHSNQELRQTQEQLLQAAKLATIGQLSASINHEINQPLTAMHSYLQTSQKMLSKGMYPQLADNLEKISQLLLRLSHIVQQFKSFSRKAPNQPQAVKLEQLLLNALGIVQPAINQHRAKVKLLNNSTAYVSVDPLQLEQVLVNLLGNALQAMEHLAEPCLQVRISEQDDIVILQIKDNGAGIQPHNMAHLFEPFFTTKQGNGLGLGLSISRQIVQSYNGQLSIDNHPEGGAIVSLTLPKLPAEHLNVTA</sequence>
<dbReference type="InterPro" id="IPR033479">
    <property type="entry name" value="dCache_1"/>
</dbReference>
<dbReference type="Gene3D" id="3.30.450.20">
    <property type="entry name" value="PAS domain"/>
    <property type="match status" value="1"/>
</dbReference>
<dbReference type="Pfam" id="PF02743">
    <property type="entry name" value="dCache_1"/>
    <property type="match status" value="1"/>
</dbReference>
<evidence type="ECO:0000256" key="5">
    <source>
        <dbReference type="ARBA" id="ARBA00022553"/>
    </source>
</evidence>
<dbReference type="InterPro" id="IPR004358">
    <property type="entry name" value="Sig_transdc_His_kin-like_C"/>
</dbReference>
<dbReference type="PROSITE" id="PS50109">
    <property type="entry name" value="HIS_KIN"/>
    <property type="match status" value="1"/>
</dbReference>
<dbReference type="InterPro" id="IPR036097">
    <property type="entry name" value="HisK_dim/P_sf"/>
</dbReference>
<dbReference type="SMART" id="SM00387">
    <property type="entry name" value="HATPase_c"/>
    <property type="match status" value="1"/>
</dbReference>
<proteinExistence type="predicted"/>
<dbReference type="Gene3D" id="3.30.565.10">
    <property type="entry name" value="Histidine kinase-like ATPase, C-terminal domain"/>
    <property type="match status" value="1"/>
</dbReference>
<evidence type="ECO:0000256" key="4">
    <source>
        <dbReference type="ARBA" id="ARBA00022475"/>
    </source>
</evidence>
<keyword evidence="9 16" id="KW-0418">Kinase</keyword>
<dbReference type="Gene3D" id="1.10.287.130">
    <property type="match status" value="1"/>
</dbReference>
<dbReference type="RefSeq" id="WP_092792756.1">
    <property type="nucleotide sequence ID" value="NZ_FNXF01000006.1"/>
</dbReference>
<dbReference type="STRING" id="173990.SAMN05660691_01938"/>
<dbReference type="InterPro" id="IPR003661">
    <property type="entry name" value="HisK_dim/P_dom"/>
</dbReference>
<dbReference type="SUPFAM" id="SSF103190">
    <property type="entry name" value="Sensory domain-like"/>
    <property type="match status" value="1"/>
</dbReference>
<keyword evidence="7 14" id="KW-0812">Transmembrane</keyword>
<dbReference type="GO" id="GO:0005886">
    <property type="term" value="C:plasma membrane"/>
    <property type="evidence" value="ECO:0007669"/>
    <property type="project" value="UniProtKB-SubCell"/>
</dbReference>
<feature type="domain" description="Histidine kinase" evidence="15">
    <location>
        <begin position="369"/>
        <end position="580"/>
    </location>
</feature>
<evidence type="ECO:0000256" key="8">
    <source>
        <dbReference type="ARBA" id="ARBA00022741"/>
    </source>
</evidence>
<evidence type="ECO:0000313" key="17">
    <source>
        <dbReference type="Proteomes" id="UP000199371"/>
    </source>
</evidence>
<keyword evidence="17" id="KW-1185">Reference proteome</keyword>
<dbReference type="PRINTS" id="PR00344">
    <property type="entry name" value="BCTRLSENSOR"/>
</dbReference>
<dbReference type="CDD" id="cd00082">
    <property type="entry name" value="HisKA"/>
    <property type="match status" value="1"/>
</dbReference>
<evidence type="ECO:0000256" key="13">
    <source>
        <dbReference type="ARBA" id="ARBA00023136"/>
    </source>
</evidence>
<dbReference type="SUPFAM" id="SSF55874">
    <property type="entry name" value="ATPase domain of HSP90 chaperone/DNA topoisomerase II/histidine kinase"/>
    <property type="match status" value="1"/>
</dbReference>
<dbReference type="PANTHER" id="PTHR43065:SF46">
    <property type="entry name" value="C4-DICARBOXYLATE TRANSPORT SENSOR PROTEIN DCTB"/>
    <property type="match status" value="1"/>
</dbReference>
<keyword evidence="11 14" id="KW-1133">Transmembrane helix</keyword>
<comment type="subcellular location">
    <subcellularLocation>
        <location evidence="2">Cell membrane</location>
        <topology evidence="2">Multi-pass membrane protein</topology>
    </subcellularLocation>
</comment>
<evidence type="ECO:0000256" key="14">
    <source>
        <dbReference type="SAM" id="Phobius"/>
    </source>
</evidence>
<evidence type="ECO:0000256" key="12">
    <source>
        <dbReference type="ARBA" id="ARBA00023012"/>
    </source>
</evidence>
<keyword evidence="12" id="KW-0902">Two-component regulatory system</keyword>
<keyword evidence="6" id="KW-0808">Transferase</keyword>
<dbReference type="Pfam" id="PF02518">
    <property type="entry name" value="HATPase_c"/>
    <property type="match status" value="1"/>
</dbReference>
<dbReference type="GO" id="GO:0005524">
    <property type="term" value="F:ATP binding"/>
    <property type="evidence" value="ECO:0007669"/>
    <property type="project" value="UniProtKB-KW"/>
</dbReference>
<keyword evidence="10" id="KW-0067">ATP-binding</keyword>
<keyword evidence="4" id="KW-1003">Cell membrane</keyword>
<evidence type="ECO:0000256" key="11">
    <source>
        <dbReference type="ARBA" id="ARBA00022989"/>
    </source>
</evidence>
<dbReference type="AlphaFoldDB" id="A0A1H6LQA0"/>
<evidence type="ECO:0000256" key="7">
    <source>
        <dbReference type="ARBA" id="ARBA00022692"/>
    </source>
</evidence>
<evidence type="ECO:0000256" key="2">
    <source>
        <dbReference type="ARBA" id="ARBA00004651"/>
    </source>
</evidence>
<keyword evidence="5" id="KW-0597">Phosphoprotein</keyword>
<dbReference type="GO" id="GO:0000155">
    <property type="term" value="F:phosphorelay sensor kinase activity"/>
    <property type="evidence" value="ECO:0007669"/>
    <property type="project" value="InterPro"/>
</dbReference>
<dbReference type="PIRSF" id="PIRSF036431">
    <property type="entry name" value="STHK_DctB"/>
    <property type="match status" value="1"/>
</dbReference>
<dbReference type="SUPFAM" id="SSF47384">
    <property type="entry name" value="Homodimeric domain of signal transducing histidine kinase"/>
    <property type="match status" value="1"/>
</dbReference>
<reference evidence="17" key="1">
    <citation type="submission" date="2016-10" db="EMBL/GenBank/DDBJ databases">
        <authorList>
            <person name="Varghese N."/>
            <person name="Submissions S."/>
        </authorList>
    </citation>
    <scope>NUCLEOTIDE SEQUENCE [LARGE SCALE GENOMIC DNA]</scope>
    <source>
        <strain evidence="17">DSM 17616</strain>
    </source>
</reference>
<dbReference type="PANTHER" id="PTHR43065">
    <property type="entry name" value="SENSOR HISTIDINE KINASE"/>
    <property type="match status" value="1"/>
</dbReference>
<keyword evidence="8" id="KW-0547">Nucleotide-binding</keyword>
<keyword evidence="13 14" id="KW-0472">Membrane</keyword>
<comment type="catalytic activity">
    <reaction evidence="1">
        <text>ATP + protein L-histidine = ADP + protein N-phospho-L-histidine.</text>
        <dbReference type="EC" id="2.7.13.3"/>
    </reaction>
</comment>
<dbReference type="InterPro" id="IPR017055">
    <property type="entry name" value="Sig_transdc_His_kinase_DctB"/>
</dbReference>
<accession>A0A1H6LQA0</accession>
<gene>
    <name evidence="16" type="ORF">SAMN05660691_01938</name>
</gene>
<dbReference type="InterPro" id="IPR005467">
    <property type="entry name" value="His_kinase_dom"/>
</dbReference>
<dbReference type="OrthoDB" id="1931120at2"/>